<feature type="transmembrane region" description="Helical" evidence="5">
    <location>
        <begin position="12"/>
        <end position="37"/>
    </location>
</feature>
<feature type="transmembrane region" description="Helical" evidence="5">
    <location>
        <begin position="407"/>
        <end position="427"/>
    </location>
</feature>
<reference evidence="8" key="1">
    <citation type="submission" date="2021-11" db="EMBL/GenBank/DDBJ databases">
        <title>Cultivation dependent microbiological survey of springs from the worlds oldest radium mine currently devoted to the extraction of radon-saturated water.</title>
        <authorList>
            <person name="Kapinusova G."/>
            <person name="Smrhova T."/>
            <person name="Strejcek M."/>
            <person name="Suman J."/>
            <person name="Jani K."/>
            <person name="Pajer P."/>
            <person name="Uhlik O."/>
        </authorList>
    </citation>
    <scope>NUCLEOTIDE SEQUENCE [LARGE SCALE GENOMIC DNA]</scope>
    <source>
        <strain evidence="8">J379</strain>
    </source>
</reference>
<feature type="transmembrane region" description="Helical" evidence="5">
    <location>
        <begin position="226"/>
        <end position="247"/>
    </location>
</feature>
<dbReference type="Proteomes" id="UP001058860">
    <property type="component" value="Chromosome"/>
</dbReference>
<dbReference type="InterPro" id="IPR020846">
    <property type="entry name" value="MFS_dom"/>
</dbReference>
<evidence type="ECO:0000313" key="7">
    <source>
        <dbReference type="EMBL" id="UUY05184.1"/>
    </source>
</evidence>
<dbReference type="EMBL" id="CP088295">
    <property type="protein sequence ID" value="UUY05184.1"/>
    <property type="molecule type" value="Genomic_DNA"/>
</dbReference>
<keyword evidence="8" id="KW-1185">Reference proteome</keyword>
<feature type="transmembrane region" description="Helical" evidence="5">
    <location>
        <begin position="49"/>
        <end position="68"/>
    </location>
</feature>
<feature type="transmembrane region" description="Helical" evidence="5">
    <location>
        <begin position="199"/>
        <end position="220"/>
    </location>
</feature>
<evidence type="ECO:0000256" key="3">
    <source>
        <dbReference type="ARBA" id="ARBA00022989"/>
    </source>
</evidence>
<dbReference type="RefSeq" id="WP_353865646.1">
    <property type="nucleotide sequence ID" value="NZ_CP088295.1"/>
</dbReference>
<sequence length="466" mass="48240">MSDLGGDRQHYGITLAVLATGALAFALSQTMVAPALPEIQRELDATPTTVTWVLTVYLLTASIATPIFGRLGDILGKERILVIVLGIFAVGSVVAGLSHSIGVLVLGRAIQGAGGAIFPLAFGIIRDEFPRARVATGIGLISATFGIGGGAGLVISGLVVDNLSYEWLFWLGFAVVVIALVATHFFVPESPVKTPARIDWAGAVLLSAGLTSLLVGVSYGNDWGWGSTRVVSLFCGAAVILAFWVWFENRQAEPLVDMRMMRRRGVWTTNLTGLLIGFGMFGSFILIPQFVQLPESTGYGFGASVTEAGVFLLPSAAVMLIAGPLAGVLAGRFGSRMPLLAGTVFCAASFSILAAAHDERWHIYATGVLLGVGLGFSFAAMANLIVEAVDETQTGVATAMNTIMRTVGGALGGQITASIVAGHLIASSGLPAESGFTEAFVISAVAVLIAFGAALAIPRTPASARS</sequence>
<feature type="transmembrane region" description="Helical" evidence="5">
    <location>
        <begin position="80"/>
        <end position="99"/>
    </location>
</feature>
<feature type="transmembrane region" description="Helical" evidence="5">
    <location>
        <begin position="167"/>
        <end position="187"/>
    </location>
</feature>
<dbReference type="InterPro" id="IPR011701">
    <property type="entry name" value="MFS"/>
</dbReference>
<evidence type="ECO:0000256" key="5">
    <source>
        <dbReference type="SAM" id="Phobius"/>
    </source>
</evidence>
<dbReference type="PANTHER" id="PTHR23501">
    <property type="entry name" value="MAJOR FACILITATOR SUPERFAMILY"/>
    <property type="match status" value="1"/>
</dbReference>
<dbReference type="InterPro" id="IPR036259">
    <property type="entry name" value="MFS_trans_sf"/>
</dbReference>
<proteinExistence type="predicted"/>
<dbReference type="Gene3D" id="1.20.1720.10">
    <property type="entry name" value="Multidrug resistance protein D"/>
    <property type="match status" value="1"/>
</dbReference>
<keyword evidence="2 5" id="KW-0812">Transmembrane</keyword>
<feature type="transmembrane region" description="Helical" evidence="5">
    <location>
        <begin position="363"/>
        <end position="386"/>
    </location>
</feature>
<dbReference type="Gene3D" id="1.20.1250.20">
    <property type="entry name" value="MFS general substrate transporter like domains"/>
    <property type="match status" value="1"/>
</dbReference>
<feature type="transmembrane region" description="Helical" evidence="5">
    <location>
        <begin position="267"/>
        <end position="291"/>
    </location>
</feature>
<dbReference type="SUPFAM" id="SSF103473">
    <property type="entry name" value="MFS general substrate transporter"/>
    <property type="match status" value="2"/>
</dbReference>
<feature type="transmembrane region" description="Helical" evidence="5">
    <location>
        <begin position="337"/>
        <end position="357"/>
    </location>
</feature>
<feature type="transmembrane region" description="Helical" evidence="5">
    <location>
        <begin position="311"/>
        <end position="330"/>
    </location>
</feature>
<evidence type="ECO:0000256" key="4">
    <source>
        <dbReference type="ARBA" id="ARBA00023136"/>
    </source>
</evidence>
<dbReference type="PANTHER" id="PTHR23501:SF197">
    <property type="entry name" value="COMD"/>
    <property type="match status" value="1"/>
</dbReference>
<organism evidence="7 8">
    <name type="scientific">Svornostia abyssi</name>
    <dbReference type="NCBI Taxonomy" id="2898438"/>
    <lineage>
        <taxon>Bacteria</taxon>
        <taxon>Bacillati</taxon>
        <taxon>Actinomycetota</taxon>
        <taxon>Thermoleophilia</taxon>
        <taxon>Solirubrobacterales</taxon>
        <taxon>Baekduiaceae</taxon>
        <taxon>Svornostia</taxon>
    </lineage>
</organism>
<evidence type="ECO:0000256" key="2">
    <source>
        <dbReference type="ARBA" id="ARBA00022692"/>
    </source>
</evidence>
<feature type="transmembrane region" description="Helical" evidence="5">
    <location>
        <begin position="439"/>
        <end position="457"/>
    </location>
</feature>
<feature type="transmembrane region" description="Helical" evidence="5">
    <location>
        <begin position="105"/>
        <end position="125"/>
    </location>
</feature>
<evidence type="ECO:0000259" key="6">
    <source>
        <dbReference type="PROSITE" id="PS50850"/>
    </source>
</evidence>
<evidence type="ECO:0000256" key="1">
    <source>
        <dbReference type="ARBA" id="ARBA00004651"/>
    </source>
</evidence>
<accession>A0ABY5PKI7</accession>
<name>A0ABY5PKI7_9ACTN</name>
<evidence type="ECO:0000313" key="8">
    <source>
        <dbReference type="Proteomes" id="UP001058860"/>
    </source>
</evidence>
<keyword evidence="3 5" id="KW-1133">Transmembrane helix</keyword>
<dbReference type="PROSITE" id="PS50850">
    <property type="entry name" value="MFS"/>
    <property type="match status" value="1"/>
</dbReference>
<comment type="subcellular location">
    <subcellularLocation>
        <location evidence="1">Cell membrane</location>
        <topology evidence="1">Multi-pass membrane protein</topology>
    </subcellularLocation>
</comment>
<protein>
    <submittedName>
        <fullName evidence="7">MFS transporter</fullName>
    </submittedName>
</protein>
<feature type="transmembrane region" description="Helical" evidence="5">
    <location>
        <begin position="137"/>
        <end position="155"/>
    </location>
</feature>
<gene>
    <name evidence="7" type="ORF">LRS13_06560</name>
</gene>
<dbReference type="CDD" id="cd17504">
    <property type="entry name" value="MFS_MMR_MDR_like"/>
    <property type="match status" value="1"/>
</dbReference>
<keyword evidence="4 5" id="KW-0472">Membrane</keyword>
<feature type="domain" description="Major facilitator superfamily (MFS) profile" evidence="6">
    <location>
        <begin position="14"/>
        <end position="461"/>
    </location>
</feature>
<dbReference type="PRINTS" id="PR01036">
    <property type="entry name" value="TCRTETB"/>
</dbReference>
<dbReference type="Pfam" id="PF07690">
    <property type="entry name" value="MFS_1"/>
    <property type="match status" value="1"/>
</dbReference>